<gene>
    <name evidence="1" type="ORF">CC86DRAFT_424065</name>
</gene>
<evidence type="ECO:0000313" key="1">
    <source>
        <dbReference type="EMBL" id="KAF2831836.1"/>
    </source>
</evidence>
<proteinExistence type="predicted"/>
<dbReference type="EMBL" id="MU006217">
    <property type="protein sequence ID" value="KAF2831836.1"/>
    <property type="molecule type" value="Genomic_DNA"/>
</dbReference>
<sequence length="90" mass="10126">MRSLLDNLAIVHYKDCVGSNNSRETMRNHQRGLIFKNRAYSVLYNCLCSCIHGGGGLIQHYNLRVLEQDLSDGDALGLTTRELHSSLADY</sequence>
<organism evidence="1 2">
    <name type="scientific">Ophiobolus disseminans</name>
    <dbReference type="NCBI Taxonomy" id="1469910"/>
    <lineage>
        <taxon>Eukaryota</taxon>
        <taxon>Fungi</taxon>
        <taxon>Dikarya</taxon>
        <taxon>Ascomycota</taxon>
        <taxon>Pezizomycotina</taxon>
        <taxon>Dothideomycetes</taxon>
        <taxon>Pleosporomycetidae</taxon>
        <taxon>Pleosporales</taxon>
        <taxon>Pleosporineae</taxon>
        <taxon>Phaeosphaeriaceae</taxon>
        <taxon>Ophiobolus</taxon>
    </lineage>
</organism>
<dbReference type="Proteomes" id="UP000799424">
    <property type="component" value="Unassembled WGS sequence"/>
</dbReference>
<keyword evidence="2" id="KW-1185">Reference proteome</keyword>
<accession>A0A6A7AF35</accession>
<name>A0A6A7AF35_9PLEO</name>
<evidence type="ECO:0000313" key="2">
    <source>
        <dbReference type="Proteomes" id="UP000799424"/>
    </source>
</evidence>
<reference evidence="1" key="1">
    <citation type="journal article" date="2020" name="Stud. Mycol.">
        <title>101 Dothideomycetes genomes: a test case for predicting lifestyles and emergence of pathogens.</title>
        <authorList>
            <person name="Haridas S."/>
            <person name="Albert R."/>
            <person name="Binder M."/>
            <person name="Bloem J."/>
            <person name="Labutti K."/>
            <person name="Salamov A."/>
            <person name="Andreopoulos B."/>
            <person name="Baker S."/>
            <person name="Barry K."/>
            <person name="Bills G."/>
            <person name="Bluhm B."/>
            <person name="Cannon C."/>
            <person name="Castanera R."/>
            <person name="Culley D."/>
            <person name="Daum C."/>
            <person name="Ezra D."/>
            <person name="Gonzalez J."/>
            <person name="Henrissat B."/>
            <person name="Kuo A."/>
            <person name="Liang C."/>
            <person name="Lipzen A."/>
            <person name="Lutzoni F."/>
            <person name="Magnuson J."/>
            <person name="Mondo S."/>
            <person name="Nolan M."/>
            <person name="Ohm R."/>
            <person name="Pangilinan J."/>
            <person name="Park H.-J."/>
            <person name="Ramirez L."/>
            <person name="Alfaro M."/>
            <person name="Sun H."/>
            <person name="Tritt A."/>
            <person name="Yoshinaga Y."/>
            <person name="Zwiers L.-H."/>
            <person name="Turgeon B."/>
            <person name="Goodwin S."/>
            <person name="Spatafora J."/>
            <person name="Crous P."/>
            <person name="Grigoriev I."/>
        </authorList>
    </citation>
    <scope>NUCLEOTIDE SEQUENCE</scope>
    <source>
        <strain evidence="1">CBS 113818</strain>
    </source>
</reference>
<protein>
    <submittedName>
        <fullName evidence="1">Uncharacterized protein</fullName>
    </submittedName>
</protein>
<dbReference type="AlphaFoldDB" id="A0A6A7AF35"/>